<feature type="chain" id="PRO_5013774683" description="DUF281 domain-containing protein" evidence="2">
    <location>
        <begin position="22"/>
        <end position="291"/>
    </location>
</feature>
<evidence type="ECO:0000256" key="1">
    <source>
        <dbReference type="SAM" id="MobiDB-lite"/>
    </source>
</evidence>
<evidence type="ECO:0000313" key="3">
    <source>
        <dbReference type="EMBL" id="PIC30518.1"/>
    </source>
</evidence>
<organism evidence="3 4">
    <name type="scientific">Caenorhabditis nigoni</name>
    <dbReference type="NCBI Taxonomy" id="1611254"/>
    <lineage>
        <taxon>Eukaryota</taxon>
        <taxon>Metazoa</taxon>
        <taxon>Ecdysozoa</taxon>
        <taxon>Nematoda</taxon>
        <taxon>Chromadorea</taxon>
        <taxon>Rhabditida</taxon>
        <taxon>Rhabditina</taxon>
        <taxon>Rhabditomorpha</taxon>
        <taxon>Rhabditoidea</taxon>
        <taxon>Rhabditidae</taxon>
        <taxon>Peloderinae</taxon>
        <taxon>Caenorhabditis</taxon>
    </lineage>
</organism>
<feature type="compositionally biased region" description="Low complexity" evidence="1">
    <location>
        <begin position="153"/>
        <end position="275"/>
    </location>
</feature>
<feature type="signal peptide" evidence="2">
    <location>
        <begin position="1"/>
        <end position="21"/>
    </location>
</feature>
<evidence type="ECO:0008006" key="5">
    <source>
        <dbReference type="Google" id="ProtNLM"/>
    </source>
</evidence>
<reference evidence="4" key="1">
    <citation type="submission" date="2017-10" db="EMBL/GenBank/DDBJ databases">
        <title>Rapid genome shrinkage in a self-fertile nematode reveals novel sperm competition proteins.</title>
        <authorList>
            <person name="Yin D."/>
            <person name="Schwarz E.M."/>
            <person name="Thomas C.G."/>
            <person name="Felde R.L."/>
            <person name="Korf I.F."/>
            <person name="Cutter A.D."/>
            <person name="Schartner C.M."/>
            <person name="Ralston E.J."/>
            <person name="Meyer B.J."/>
            <person name="Haag E.S."/>
        </authorList>
    </citation>
    <scope>NUCLEOTIDE SEQUENCE [LARGE SCALE GENOMIC DNA]</scope>
    <source>
        <strain evidence="4">JU1422</strain>
    </source>
</reference>
<dbReference type="Proteomes" id="UP000230233">
    <property type="component" value="Chromosome V"/>
</dbReference>
<proteinExistence type="predicted"/>
<feature type="region of interest" description="Disordered" evidence="1">
    <location>
        <begin position="147"/>
        <end position="291"/>
    </location>
</feature>
<evidence type="ECO:0000256" key="2">
    <source>
        <dbReference type="SAM" id="SignalP"/>
    </source>
</evidence>
<keyword evidence="4" id="KW-1185">Reference proteome</keyword>
<protein>
    <recommendedName>
        <fullName evidence="5">DUF281 domain-containing protein</fullName>
    </recommendedName>
</protein>
<gene>
    <name evidence="3" type="primary">Cnig_chr_V.g21729</name>
    <name evidence="3" type="ORF">B9Z55_021729</name>
</gene>
<dbReference type="EMBL" id="PDUG01000005">
    <property type="protein sequence ID" value="PIC30518.1"/>
    <property type="molecule type" value="Genomic_DNA"/>
</dbReference>
<keyword evidence="2" id="KW-0732">Signal</keyword>
<dbReference type="STRING" id="1611254.A0A2G5TTE5"/>
<dbReference type="AlphaFoldDB" id="A0A2G5TTE5"/>
<accession>A0A2G5TTE5</accession>
<comment type="caution">
    <text evidence="3">The sequence shown here is derived from an EMBL/GenBank/DDBJ whole genome shotgun (WGS) entry which is preliminary data.</text>
</comment>
<sequence length="291" mass="31211">MRKFIFITLILMIQLLEVAHSQVPKRVGRRRSGRPLRDLPFPACDECDPGKLEAINITDYRMTWTTAEENQCMVAQQTCHATRSNCTVSAFVDLENGTRIHYESGSVSTGGYYICADSNRGPVYKLNGTQEVSQGCEFSCSIVQTNAPNTRRPTTTVTTTTTTTTTTELPTTTTTELPTTTTTEPPTTTTEPPTTTTTELPTTTTTELPTTTTTPCVTTEAPTTTTTELTTTTAAPTTTTTPCVTTEESTTTTVATTTTPETTTTPCVTTEDPTSTPAPTTHANHGCHVGG</sequence>
<name>A0A2G5TTE5_9PELO</name>
<evidence type="ECO:0000313" key="4">
    <source>
        <dbReference type="Proteomes" id="UP000230233"/>
    </source>
</evidence>